<feature type="compositionally biased region" description="Basic and acidic residues" evidence="1">
    <location>
        <begin position="235"/>
        <end position="245"/>
    </location>
</feature>
<sequence>MQLLNNQNCNLSTSYPEFFNGILLGDVVFETIETNDKGTTEFSDEKLFDAVVETVGTLSISSSKNYIDNSNQVSNVYLPLDNRVIHSPLQIKSYHPASTSSGYNHKKGLNSDIIIKKNSSGKSPPFKWSDKKLERLLLYLKKYIDEVRKLDKRNGDGTKQRLWEGASKAFCEESDKYTSYRCEIKWKNVKRDYIKWINEIDKNENDKKPDVEEIIDESLRKLYYDEITCSNESNKRKIMTDDSNRKSPKRSRTL</sequence>
<dbReference type="HOGENOM" id="CLU_1262126_0_0_1"/>
<protein>
    <recommendedName>
        <fullName evidence="4">Myb-like domain-containing protein</fullName>
    </recommendedName>
</protein>
<dbReference type="AlphaFoldDB" id="A0A015KGH7"/>
<proteinExistence type="predicted"/>
<organism evidence="2 3">
    <name type="scientific">Rhizophagus irregularis (strain DAOM 197198w)</name>
    <name type="common">Glomus intraradices</name>
    <dbReference type="NCBI Taxonomy" id="1432141"/>
    <lineage>
        <taxon>Eukaryota</taxon>
        <taxon>Fungi</taxon>
        <taxon>Fungi incertae sedis</taxon>
        <taxon>Mucoromycota</taxon>
        <taxon>Glomeromycotina</taxon>
        <taxon>Glomeromycetes</taxon>
        <taxon>Glomerales</taxon>
        <taxon>Glomeraceae</taxon>
        <taxon>Rhizophagus</taxon>
    </lineage>
</organism>
<dbReference type="Proteomes" id="UP000022910">
    <property type="component" value="Unassembled WGS sequence"/>
</dbReference>
<evidence type="ECO:0000313" key="2">
    <source>
        <dbReference type="EMBL" id="EXX66559.1"/>
    </source>
</evidence>
<gene>
    <name evidence="2" type="ORF">RirG_122600</name>
</gene>
<name>A0A015KGH7_RHIIW</name>
<dbReference type="OrthoDB" id="2355339at2759"/>
<feature type="region of interest" description="Disordered" evidence="1">
    <location>
        <begin position="235"/>
        <end position="254"/>
    </location>
</feature>
<evidence type="ECO:0008006" key="4">
    <source>
        <dbReference type="Google" id="ProtNLM"/>
    </source>
</evidence>
<comment type="caution">
    <text evidence="2">The sequence shown here is derived from an EMBL/GenBank/DDBJ whole genome shotgun (WGS) entry which is preliminary data.</text>
</comment>
<reference evidence="2 3" key="1">
    <citation type="submission" date="2014-02" db="EMBL/GenBank/DDBJ databases">
        <title>Single nucleus genome sequencing reveals high similarity among nuclei of an endomycorrhizal fungus.</title>
        <authorList>
            <person name="Lin K."/>
            <person name="Geurts R."/>
            <person name="Zhang Z."/>
            <person name="Limpens E."/>
            <person name="Saunders D.G."/>
            <person name="Mu D."/>
            <person name="Pang E."/>
            <person name="Cao H."/>
            <person name="Cha H."/>
            <person name="Lin T."/>
            <person name="Zhou Q."/>
            <person name="Shang Y."/>
            <person name="Li Y."/>
            <person name="Ivanov S."/>
            <person name="Sharma T."/>
            <person name="Velzen R.V."/>
            <person name="Ruijter N.D."/>
            <person name="Aanen D.K."/>
            <person name="Win J."/>
            <person name="Kamoun S."/>
            <person name="Bisseling T."/>
            <person name="Huang S."/>
        </authorList>
    </citation>
    <scope>NUCLEOTIDE SEQUENCE [LARGE SCALE GENOMIC DNA]</scope>
    <source>
        <strain evidence="3">DAOM197198w</strain>
    </source>
</reference>
<evidence type="ECO:0000313" key="3">
    <source>
        <dbReference type="Proteomes" id="UP000022910"/>
    </source>
</evidence>
<keyword evidence="3" id="KW-1185">Reference proteome</keyword>
<accession>A0A015KGH7</accession>
<dbReference type="EMBL" id="JEMT01018667">
    <property type="protein sequence ID" value="EXX66559.1"/>
    <property type="molecule type" value="Genomic_DNA"/>
</dbReference>
<evidence type="ECO:0000256" key="1">
    <source>
        <dbReference type="SAM" id="MobiDB-lite"/>
    </source>
</evidence>